<dbReference type="Pfam" id="PF13231">
    <property type="entry name" value="PMT_2"/>
    <property type="match status" value="1"/>
</dbReference>
<feature type="transmembrane region" description="Helical" evidence="8">
    <location>
        <begin position="346"/>
        <end position="364"/>
    </location>
</feature>
<evidence type="ECO:0000256" key="2">
    <source>
        <dbReference type="ARBA" id="ARBA00022475"/>
    </source>
</evidence>
<evidence type="ECO:0000256" key="3">
    <source>
        <dbReference type="ARBA" id="ARBA00022676"/>
    </source>
</evidence>
<comment type="subcellular location">
    <subcellularLocation>
        <location evidence="1">Cell membrane</location>
        <topology evidence="1">Multi-pass membrane protein</topology>
    </subcellularLocation>
</comment>
<dbReference type="RefSeq" id="WP_390333295.1">
    <property type="nucleotide sequence ID" value="NZ_JBHRTP010000101.1"/>
</dbReference>
<evidence type="ECO:0000256" key="5">
    <source>
        <dbReference type="ARBA" id="ARBA00022692"/>
    </source>
</evidence>
<keyword evidence="7 8" id="KW-0472">Membrane</keyword>
<name>A0ABV7FA27_9BURK</name>
<dbReference type="Proteomes" id="UP001595530">
    <property type="component" value="Unassembled WGS sequence"/>
</dbReference>
<accession>A0ABV7FA27</accession>
<sequence>MTDLYKSKAFTWALLLIFTIAWFYMLDLRTLVPTDEGRYAEMAREMVASGDWITTRLNGIKYFEKPPLQTWMNALTFELFGMGEWQARFWTGLSGFFGIVMTAYAGYRVFNPRVGFYAGLVLASSWLWAALGHVNTLDMGLSGMMTLALCALLVAQRDNATASERRTWMLACWAGMALAVMSKGLIGLVLPGAVLVIYTVLARDWSIWQRLHLGKGLLLFFAITTPWFILVSLKNPEFPRFFFIHEHFERFLTKTHHREGPLYYFVPLLVVGLLPWLGVFVQSVVQGMKHDAAARFQPKKMLVIWAGFIFFFFSISSSKLPSYILPIFPALALLLAAYLEHAPRRSWIIAASLLAALGVVGMALTPKVATLTKVPQEIPLYQAYQPWVLAAAIVALVGGLMSLWCLRSLQTRRDLAVVILAVSGFASSQILMLGHEPLGRYASGEPLVAPILAELSPDTPLYAVGRYDQAIPYYLRRTMILVEHTDELEFGLKQQPELWIPTRAAFIDKWRNGPKSIAVTTPEIYTEMQKQGVPMRIVVQDPRRIVIANDPKP</sequence>
<keyword evidence="5 8" id="KW-0812">Transmembrane</keyword>
<proteinExistence type="predicted"/>
<feature type="transmembrane region" description="Helical" evidence="8">
    <location>
        <begin position="9"/>
        <end position="26"/>
    </location>
</feature>
<keyword evidence="4" id="KW-0808">Transferase</keyword>
<feature type="transmembrane region" description="Helical" evidence="8">
    <location>
        <begin position="415"/>
        <end position="434"/>
    </location>
</feature>
<evidence type="ECO:0000256" key="7">
    <source>
        <dbReference type="ARBA" id="ARBA00023136"/>
    </source>
</evidence>
<feature type="domain" description="Glycosyltransferase RgtA/B/C/D-like" evidence="9">
    <location>
        <begin position="65"/>
        <end position="229"/>
    </location>
</feature>
<comment type="caution">
    <text evidence="11">The sequence shown here is derived from an EMBL/GenBank/DDBJ whole genome shotgun (WGS) entry which is preliminary data.</text>
</comment>
<evidence type="ECO:0000256" key="4">
    <source>
        <dbReference type="ARBA" id="ARBA00022679"/>
    </source>
</evidence>
<keyword evidence="3" id="KW-0328">Glycosyltransferase</keyword>
<dbReference type="PANTHER" id="PTHR33908">
    <property type="entry name" value="MANNOSYLTRANSFERASE YKCB-RELATED"/>
    <property type="match status" value="1"/>
</dbReference>
<keyword evidence="6 8" id="KW-1133">Transmembrane helix</keyword>
<dbReference type="InterPro" id="IPR040845">
    <property type="entry name" value="Arnt_C"/>
</dbReference>
<organism evidence="11 12">
    <name type="scientific">Undibacterium arcticum</name>
    <dbReference type="NCBI Taxonomy" id="1762892"/>
    <lineage>
        <taxon>Bacteria</taxon>
        <taxon>Pseudomonadati</taxon>
        <taxon>Pseudomonadota</taxon>
        <taxon>Betaproteobacteria</taxon>
        <taxon>Burkholderiales</taxon>
        <taxon>Oxalobacteraceae</taxon>
        <taxon>Undibacterium</taxon>
    </lineage>
</organism>
<dbReference type="EMBL" id="JBHRTP010000101">
    <property type="protein sequence ID" value="MFC3111096.1"/>
    <property type="molecule type" value="Genomic_DNA"/>
</dbReference>
<feature type="transmembrane region" description="Helical" evidence="8">
    <location>
        <begin position="323"/>
        <end position="339"/>
    </location>
</feature>
<dbReference type="Pfam" id="PF18583">
    <property type="entry name" value="Arnt_C"/>
    <property type="match status" value="1"/>
</dbReference>
<evidence type="ECO:0000259" key="9">
    <source>
        <dbReference type="Pfam" id="PF13231"/>
    </source>
</evidence>
<evidence type="ECO:0000313" key="11">
    <source>
        <dbReference type="EMBL" id="MFC3111096.1"/>
    </source>
</evidence>
<feature type="transmembrane region" description="Helical" evidence="8">
    <location>
        <begin position="89"/>
        <end position="107"/>
    </location>
</feature>
<evidence type="ECO:0000313" key="12">
    <source>
        <dbReference type="Proteomes" id="UP001595530"/>
    </source>
</evidence>
<dbReference type="PANTHER" id="PTHR33908:SF3">
    <property type="entry name" value="UNDECAPRENYL PHOSPHATE-ALPHA-4-AMINO-4-DEOXY-L-ARABINOSE ARABINOSYL TRANSFERASE"/>
    <property type="match status" value="1"/>
</dbReference>
<evidence type="ECO:0000256" key="1">
    <source>
        <dbReference type="ARBA" id="ARBA00004651"/>
    </source>
</evidence>
<feature type="transmembrane region" description="Helical" evidence="8">
    <location>
        <begin position="217"/>
        <end position="233"/>
    </location>
</feature>
<dbReference type="InterPro" id="IPR050297">
    <property type="entry name" value="LipidA_mod_glycosyltrf_83"/>
</dbReference>
<feature type="transmembrane region" description="Helical" evidence="8">
    <location>
        <begin position="262"/>
        <end position="281"/>
    </location>
</feature>
<evidence type="ECO:0000256" key="8">
    <source>
        <dbReference type="SAM" id="Phobius"/>
    </source>
</evidence>
<keyword evidence="2" id="KW-1003">Cell membrane</keyword>
<feature type="domain" description="Aminoarabinose transferase C-terminal" evidence="10">
    <location>
        <begin position="448"/>
        <end position="549"/>
    </location>
</feature>
<protein>
    <submittedName>
        <fullName evidence="11">Glycosyltransferase family 39 protein</fullName>
    </submittedName>
</protein>
<feature type="transmembrane region" description="Helical" evidence="8">
    <location>
        <begin position="384"/>
        <end position="406"/>
    </location>
</feature>
<evidence type="ECO:0000259" key="10">
    <source>
        <dbReference type="Pfam" id="PF18583"/>
    </source>
</evidence>
<dbReference type="InterPro" id="IPR038731">
    <property type="entry name" value="RgtA/B/C-like"/>
</dbReference>
<reference evidence="12" key="1">
    <citation type="journal article" date="2019" name="Int. J. Syst. Evol. Microbiol.">
        <title>The Global Catalogue of Microorganisms (GCM) 10K type strain sequencing project: providing services to taxonomists for standard genome sequencing and annotation.</title>
        <authorList>
            <consortium name="The Broad Institute Genomics Platform"/>
            <consortium name="The Broad Institute Genome Sequencing Center for Infectious Disease"/>
            <person name="Wu L."/>
            <person name="Ma J."/>
        </authorList>
    </citation>
    <scope>NUCLEOTIDE SEQUENCE [LARGE SCALE GENOMIC DNA]</scope>
    <source>
        <strain evidence="12">KCTC 42986</strain>
    </source>
</reference>
<keyword evidence="12" id="KW-1185">Reference proteome</keyword>
<feature type="transmembrane region" description="Helical" evidence="8">
    <location>
        <begin position="114"/>
        <end position="131"/>
    </location>
</feature>
<gene>
    <name evidence="11" type="ORF">ACFOFO_24615</name>
</gene>
<feature type="transmembrane region" description="Helical" evidence="8">
    <location>
        <begin position="301"/>
        <end position="317"/>
    </location>
</feature>
<evidence type="ECO:0000256" key="6">
    <source>
        <dbReference type="ARBA" id="ARBA00022989"/>
    </source>
</evidence>